<organism evidence="2 3">
    <name type="scientific">Cercospora kikuchii</name>
    <dbReference type="NCBI Taxonomy" id="84275"/>
    <lineage>
        <taxon>Eukaryota</taxon>
        <taxon>Fungi</taxon>
        <taxon>Dikarya</taxon>
        <taxon>Ascomycota</taxon>
        <taxon>Pezizomycotina</taxon>
        <taxon>Dothideomycetes</taxon>
        <taxon>Dothideomycetidae</taxon>
        <taxon>Mycosphaerellales</taxon>
        <taxon>Mycosphaerellaceae</taxon>
        <taxon>Cercospora</taxon>
    </lineage>
</organism>
<accession>A0A9P3C3Q1</accession>
<feature type="compositionally biased region" description="Polar residues" evidence="1">
    <location>
        <begin position="407"/>
        <end position="417"/>
    </location>
</feature>
<evidence type="ECO:0000313" key="2">
    <source>
        <dbReference type="EMBL" id="GIZ36879.1"/>
    </source>
</evidence>
<feature type="compositionally biased region" description="Basic and acidic residues" evidence="1">
    <location>
        <begin position="948"/>
        <end position="963"/>
    </location>
</feature>
<feature type="compositionally biased region" description="Low complexity" evidence="1">
    <location>
        <begin position="425"/>
        <end position="434"/>
    </location>
</feature>
<protein>
    <submittedName>
        <fullName evidence="2">Uncharacterized protein</fullName>
    </submittedName>
</protein>
<reference evidence="2 3" key="1">
    <citation type="submission" date="2021-01" db="EMBL/GenBank/DDBJ databases">
        <title>Cercospora kikuchii MAFF 305040 whole genome shotgun sequence.</title>
        <authorList>
            <person name="Kashiwa T."/>
            <person name="Suzuki T."/>
        </authorList>
    </citation>
    <scope>NUCLEOTIDE SEQUENCE [LARGE SCALE GENOMIC DNA]</scope>
    <source>
        <strain evidence="2 3">MAFF 305040</strain>
    </source>
</reference>
<dbReference type="AlphaFoldDB" id="A0A9P3C3Q1"/>
<proteinExistence type="predicted"/>
<gene>
    <name evidence="2" type="ORF">CKM354_000034500</name>
</gene>
<dbReference type="EMBL" id="BOLY01000001">
    <property type="protein sequence ID" value="GIZ36879.1"/>
    <property type="molecule type" value="Genomic_DNA"/>
</dbReference>
<dbReference type="OrthoDB" id="3641038at2759"/>
<comment type="caution">
    <text evidence="2">The sequence shown here is derived from an EMBL/GenBank/DDBJ whole genome shotgun (WGS) entry which is preliminary data.</text>
</comment>
<feature type="compositionally biased region" description="Acidic residues" evidence="1">
    <location>
        <begin position="964"/>
        <end position="987"/>
    </location>
</feature>
<dbReference type="Proteomes" id="UP000825890">
    <property type="component" value="Unassembled WGS sequence"/>
</dbReference>
<dbReference type="RefSeq" id="XP_044651366.1">
    <property type="nucleotide sequence ID" value="XM_044795431.1"/>
</dbReference>
<sequence length="987" mass="112768">MLLNEQHILKLSSDIVQQGSCDNVVISLDEDPRVELLSDLFQDPTASELVLMARVKLTILENSQGSTPPDERIQHPRWHDVTEDYRILRIGSVPLRNGDEAEMAEKVCDHRREGIAYMQALMAYLDRRSGFLHLRRCHAFDFDDFCIGNALQDTQWNQRAFSNRDYFLGRLESVRSRQGSKEAFVKLLGQLLHDEDGDAQMGSGIPFLPTYCYNKFRPTEQGLGLLSWPKHGIDVAATFVDRYGGARNLKFPHDIRIIVEEGDGLEDIIECLLQEINRQGWEHGTYFNSARLFRPEHRGKWKVKLWIMPQTNQRKMYQYLSGDLLQFLSPAITDVIEKLFPILQMDRTAVRNMMAHLGDRICSQRMLEPVHELVSMGDALIGKTIMLHVDPGTSSIPQSAEAGPSRHATNVRSVQTSNREKGLSAAAIEAPATASGSGAKNQTSESAEDSTEDEEPAPDAGNDESEAGSDDGHRRFVDFTFKGRKWSTEEKRWRGSPSTAETQISCSARRRSFDLTDLVSDLIQTCRNILQRRIDRNEELAEAAKAGRLSVPFRASIEAPDGLDMWVSLSDDRFNVRQLRDLFRDLLQRYDLRVHVIFDVQVSKRVRKEPHERGLWQPSYKPFEVVRLGTKKKAKEAKKSKSSDEIDPERPLLAWRCAGQKVDMELFSMHAYDFGKYCIGDADSLYVFEEENFGCRRKFLKPFDGIKSCKELQQAIERYLKHEPLQTVGSGVPFIPSYCFNNVDMSNFDETKFGIEDGILEDHSEVEILVRCVNHLRPPAEFGKRTDFIDFPESMSLNAAPHSEMEEVWTAIEDKLKAKDSTKFVGFLDSTCKDKKKLYASAALWQEPFENTWNTQLWVSPQMRNAQEQDRRMYLFAGAKEEEGELPIPLSRFLKRRLWEKGERRLYVEVHFLPKRKWGWPITGTIVGKAPPLQGQASTANRGANVGEAKDNFDEEMAGKSGEEEQIEEEEEEEEVEDDEQAEGEIE</sequence>
<evidence type="ECO:0000313" key="3">
    <source>
        <dbReference type="Proteomes" id="UP000825890"/>
    </source>
</evidence>
<keyword evidence="3" id="KW-1185">Reference proteome</keyword>
<evidence type="ECO:0000256" key="1">
    <source>
        <dbReference type="SAM" id="MobiDB-lite"/>
    </source>
</evidence>
<feature type="compositionally biased region" description="Acidic residues" evidence="1">
    <location>
        <begin position="446"/>
        <end position="469"/>
    </location>
</feature>
<dbReference type="GeneID" id="68285920"/>
<feature type="region of interest" description="Disordered" evidence="1">
    <location>
        <begin position="931"/>
        <end position="987"/>
    </location>
</feature>
<name>A0A9P3C3Q1_9PEZI</name>
<feature type="region of interest" description="Disordered" evidence="1">
    <location>
        <begin position="392"/>
        <end position="474"/>
    </location>
</feature>